<accession>A0ABW5R4E7</accession>
<evidence type="ECO:0000313" key="2">
    <source>
        <dbReference type="Proteomes" id="UP001597493"/>
    </source>
</evidence>
<reference evidence="2" key="1">
    <citation type="journal article" date="2019" name="Int. J. Syst. Evol. Microbiol.">
        <title>The Global Catalogue of Microorganisms (GCM) 10K type strain sequencing project: providing services to taxonomists for standard genome sequencing and annotation.</title>
        <authorList>
            <consortium name="The Broad Institute Genomics Platform"/>
            <consortium name="The Broad Institute Genome Sequencing Center for Infectious Disease"/>
            <person name="Wu L."/>
            <person name="Ma J."/>
        </authorList>
    </citation>
    <scope>NUCLEOTIDE SEQUENCE [LARGE SCALE GENOMIC DNA]</scope>
    <source>
        <strain evidence="2">TISTR 1827</strain>
    </source>
</reference>
<proteinExistence type="predicted"/>
<dbReference type="RefSeq" id="WP_379278963.1">
    <property type="nucleotide sequence ID" value="NZ_JBHUGT010000028.1"/>
</dbReference>
<organism evidence="1 2">
    <name type="scientific">Paenibacillus thailandensis</name>
    <dbReference type="NCBI Taxonomy" id="393250"/>
    <lineage>
        <taxon>Bacteria</taxon>
        <taxon>Bacillati</taxon>
        <taxon>Bacillota</taxon>
        <taxon>Bacilli</taxon>
        <taxon>Bacillales</taxon>
        <taxon>Paenibacillaceae</taxon>
        <taxon>Paenibacillus</taxon>
    </lineage>
</organism>
<dbReference type="Proteomes" id="UP001597493">
    <property type="component" value="Unassembled WGS sequence"/>
</dbReference>
<name>A0ABW5R4E7_9BACL</name>
<keyword evidence="2" id="KW-1185">Reference proteome</keyword>
<protein>
    <submittedName>
        <fullName evidence="1">Uncharacterized protein</fullName>
    </submittedName>
</protein>
<gene>
    <name evidence="1" type="ORF">ACFSW5_23795</name>
</gene>
<sequence>MFDPTVFDNLKVAFENTIYDLNNLDRRIAVTSRKDVLDMAVMGRRFSIGFQLTDGGTAYAEIELSASLKELAAELLEQEGTNPGCELNVYFHVSMDEIDENCRQIREALHEIWEPEQPVSQTIGFIYGSTPLVYRNRIGIPFNRKINEDQMEDIANLVDFTIKTLERLRAMGW</sequence>
<evidence type="ECO:0000313" key="1">
    <source>
        <dbReference type="EMBL" id="MFD2663265.1"/>
    </source>
</evidence>
<comment type="caution">
    <text evidence="1">The sequence shown here is derived from an EMBL/GenBank/DDBJ whole genome shotgun (WGS) entry which is preliminary data.</text>
</comment>
<dbReference type="EMBL" id="JBHUMY010000041">
    <property type="protein sequence ID" value="MFD2663265.1"/>
    <property type="molecule type" value="Genomic_DNA"/>
</dbReference>